<keyword evidence="1" id="KW-0472">Membrane</keyword>
<comment type="caution">
    <text evidence="2">The sequence shown here is derived from an EMBL/GenBank/DDBJ whole genome shotgun (WGS) entry which is preliminary data.</text>
</comment>
<dbReference type="PATRIC" id="fig|665952.3.peg.3460"/>
<accession>G9QQG1</accession>
<dbReference type="AlphaFoldDB" id="G9QQG1"/>
<keyword evidence="1" id="KW-0812">Transmembrane</keyword>
<name>G9QQG1_9BACI</name>
<organism evidence="2 3">
    <name type="scientific">Bacillus smithii 7_3_47FAA</name>
    <dbReference type="NCBI Taxonomy" id="665952"/>
    <lineage>
        <taxon>Bacteria</taxon>
        <taxon>Bacillati</taxon>
        <taxon>Bacillota</taxon>
        <taxon>Bacilli</taxon>
        <taxon>Bacillales</taxon>
        <taxon>Bacillaceae</taxon>
        <taxon>Bacillus</taxon>
    </lineage>
</organism>
<feature type="transmembrane region" description="Helical" evidence="1">
    <location>
        <begin position="61"/>
        <end position="81"/>
    </location>
</feature>
<evidence type="ECO:0000256" key="1">
    <source>
        <dbReference type="SAM" id="Phobius"/>
    </source>
</evidence>
<dbReference type="InterPro" id="IPR025618">
    <property type="entry name" value="YtpI"/>
</dbReference>
<evidence type="ECO:0000313" key="3">
    <source>
        <dbReference type="Proteomes" id="UP000011747"/>
    </source>
</evidence>
<sequence>MPVFVFFIVLSLAFYLFYKIQYVRSNRPMERKWLSAKSSMMLGLFVGLFGINTFFVQQSTVAYAIATIFIVLGFSSVWAGFKAYRHFTPYVKQEAAEWDKSS</sequence>
<dbReference type="Proteomes" id="UP000011747">
    <property type="component" value="Unassembled WGS sequence"/>
</dbReference>
<protein>
    <recommendedName>
        <fullName evidence="4">YtpI-like protein</fullName>
    </recommendedName>
</protein>
<dbReference type="RefSeq" id="WP_003355632.1">
    <property type="nucleotide sequence ID" value="NZ_JH414764.1"/>
</dbReference>
<evidence type="ECO:0000313" key="2">
    <source>
        <dbReference type="EMBL" id="EHL73024.1"/>
    </source>
</evidence>
<keyword evidence="3" id="KW-1185">Reference proteome</keyword>
<feature type="transmembrane region" description="Helical" evidence="1">
    <location>
        <begin position="6"/>
        <end position="22"/>
    </location>
</feature>
<dbReference type="HOGENOM" id="CLU_154562_2_1_9"/>
<feature type="transmembrane region" description="Helical" evidence="1">
    <location>
        <begin position="34"/>
        <end position="55"/>
    </location>
</feature>
<dbReference type="GeneID" id="87582519"/>
<dbReference type="Pfam" id="PF14007">
    <property type="entry name" value="YtpI"/>
    <property type="match status" value="1"/>
</dbReference>
<proteinExistence type="predicted"/>
<gene>
    <name evidence="2" type="ORF">HMPREF1015_00528</name>
</gene>
<keyword evidence="1" id="KW-1133">Transmembrane helix</keyword>
<evidence type="ECO:0008006" key="4">
    <source>
        <dbReference type="Google" id="ProtNLM"/>
    </source>
</evidence>
<reference evidence="2 3" key="1">
    <citation type="submission" date="2011-09" db="EMBL/GenBank/DDBJ databases">
        <title>The Genome Sequence of Bacillus smithii 7_3_47FAA.</title>
        <authorList>
            <consortium name="The Broad Institute Genome Sequencing Platform"/>
            <person name="Earl A."/>
            <person name="Ward D."/>
            <person name="Feldgarden M."/>
            <person name="Gevers D."/>
            <person name="Daigneault M."/>
            <person name="Strauss J."/>
            <person name="Allen-Vercoe E."/>
            <person name="Young S.K."/>
            <person name="Zeng Q."/>
            <person name="Gargeya S."/>
            <person name="Fitzgerald M."/>
            <person name="Haas B."/>
            <person name="Abouelleil A."/>
            <person name="Alvarado L."/>
            <person name="Arachchi H.M."/>
            <person name="Berlin A."/>
            <person name="Brown A."/>
            <person name="Chapman S.B."/>
            <person name="Chen Z."/>
            <person name="Dunbar C."/>
            <person name="Freedman E."/>
            <person name="Gearin G."/>
            <person name="Goldberg J."/>
            <person name="Griggs A."/>
            <person name="Gujja S."/>
            <person name="Heiman D."/>
            <person name="Howarth C."/>
            <person name="Larson L."/>
            <person name="Lui A."/>
            <person name="MacDonald P.J.P."/>
            <person name="Montmayeur A."/>
            <person name="Murphy C."/>
            <person name="Neiman D."/>
            <person name="Pearson M."/>
            <person name="Priest M."/>
            <person name="Roberts A."/>
            <person name="Saif S."/>
            <person name="Shea T."/>
            <person name="Shenoy N."/>
            <person name="Sisk P."/>
            <person name="Stolte C."/>
            <person name="Sykes S."/>
            <person name="Wortman J."/>
            <person name="Nusbaum C."/>
            <person name="Birren B."/>
        </authorList>
    </citation>
    <scope>NUCLEOTIDE SEQUENCE [LARGE SCALE GENOMIC DNA]</scope>
    <source>
        <strain evidence="2 3">7_3_47FAA</strain>
    </source>
</reference>
<dbReference type="EMBL" id="ACWF01000161">
    <property type="protein sequence ID" value="EHL73024.1"/>
    <property type="molecule type" value="Genomic_DNA"/>
</dbReference>